<dbReference type="CDD" id="cd18186">
    <property type="entry name" value="BTB_POZ_ZBTB_KLHL-like"/>
    <property type="match status" value="1"/>
</dbReference>
<dbReference type="PANTHER" id="PTHR47843">
    <property type="entry name" value="BTB DOMAIN-CONTAINING PROTEIN-RELATED"/>
    <property type="match status" value="1"/>
</dbReference>
<dbReference type="SUPFAM" id="SSF54695">
    <property type="entry name" value="POZ domain"/>
    <property type="match status" value="1"/>
</dbReference>
<gene>
    <name evidence="2" type="ORF">Q9L58_009261</name>
</gene>
<dbReference type="InterPro" id="IPR011333">
    <property type="entry name" value="SKP1/BTB/POZ_sf"/>
</dbReference>
<evidence type="ECO:0000313" key="2">
    <source>
        <dbReference type="EMBL" id="KAL0631876.1"/>
    </source>
</evidence>
<dbReference type="EMBL" id="JBBBZM010000203">
    <property type="protein sequence ID" value="KAL0631876.1"/>
    <property type="molecule type" value="Genomic_DNA"/>
</dbReference>
<evidence type="ECO:0000313" key="3">
    <source>
        <dbReference type="Proteomes" id="UP001447188"/>
    </source>
</evidence>
<feature type="domain" description="BTB" evidence="1">
    <location>
        <begin position="31"/>
        <end position="97"/>
    </location>
</feature>
<dbReference type="InterPro" id="IPR000210">
    <property type="entry name" value="BTB/POZ_dom"/>
</dbReference>
<dbReference type="PROSITE" id="PS50097">
    <property type="entry name" value="BTB"/>
    <property type="match status" value="1"/>
</dbReference>
<accession>A0ABR3G7T5</accession>
<dbReference type="PANTHER" id="PTHR47843:SF5">
    <property type="entry name" value="BTB_POZ DOMAIN PROTEIN"/>
    <property type="match status" value="1"/>
</dbReference>
<dbReference type="Pfam" id="PF00651">
    <property type="entry name" value="BTB"/>
    <property type="match status" value="1"/>
</dbReference>
<dbReference type="Gene3D" id="3.30.710.10">
    <property type="entry name" value="Potassium Channel Kv1.1, Chain A"/>
    <property type="match status" value="1"/>
</dbReference>
<proteinExistence type="predicted"/>
<organism evidence="2 3">
    <name type="scientific">Discina gigas</name>
    <dbReference type="NCBI Taxonomy" id="1032678"/>
    <lineage>
        <taxon>Eukaryota</taxon>
        <taxon>Fungi</taxon>
        <taxon>Dikarya</taxon>
        <taxon>Ascomycota</taxon>
        <taxon>Pezizomycotina</taxon>
        <taxon>Pezizomycetes</taxon>
        <taxon>Pezizales</taxon>
        <taxon>Discinaceae</taxon>
        <taxon>Discina</taxon>
    </lineage>
</organism>
<protein>
    <recommendedName>
        <fullName evidence="1">BTB domain-containing protein</fullName>
    </recommendedName>
</protein>
<name>A0ABR3G7T5_9PEZI</name>
<reference evidence="2 3" key="1">
    <citation type="submission" date="2024-02" db="EMBL/GenBank/DDBJ databases">
        <title>Discinaceae phylogenomics.</title>
        <authorList>
            <person name="Dirks A.C."/>
            <person name="James T.Y."/>
        </authorList>
    </citation>
    <scope>NUCLEOTIDE SEQUENCE [LARGE SCALE GENOMIC DNA]</scope>
    <source>
        <strain evidence="2 3">ACD0624</strain>
    </source>
</reference>
<comment type="caution">
    <text evidence="2">The sequence shown here is derived from an EMBL/GenBank/DDBJ whole genome shotgun (WGS) entry which is preliminary data.</text>
</comment>
<keyword evidence="3" id="KW-1185">Reference proteome</keyword>
<evidence type="ECO:0000259" key="1">
    <source>
        <dbReference type="PROSITE" id="PS50097"/>
    </source>
</evidence>
<sequence>MLADGEFITRIEGTSNTACIISLTHLMSPIATLYVGQERVKFHVYQDTLCKLPFFQAALRGNFREASEQVITMPEDDPSRVSALIEFLYTGNYTYPYDPETTPLRVGSITPIGDFTQGLFHVGVYVIASKYDCPPLVAIAMKNFTALATELASIDALRLWKAAYSEGLQIPGRRQDFVRYRSGRGLVSWVQGLFEENRQEMEKTMSEVPELSCDLLRIATGKDC</sequence>
<dbReference type="Proteomes" id="UP001447188">
    <property type="component" value="Unassembled WGS sequence"/>
</dbReference>